<keyword evidence="2" id="KW-0805">Transcription regulation</keyword>
<dbReference type="EMBL" id="JADDOJ010000012">
    <property type="protein sequence ID" value="MBE7939898.1"/>
    <property type="molecule type" value="Genomic_DNA"/>
</dbReference>
<evidence type="ECO:0000256" key="5">
    <source>
        <dbReference type="SAM" id="MobiDB-lite"/>
    </source>
</evidence>
<feature type="region of interest" description="Disordered" evidence="5">
    <location>
        <begin position="294"/>
        <end position="319"/>
    </location>
</feature>
<dbReference type="PRINTS" id="PR00039">
    <property type="entry name" value="HTHLYSR"/>
</dbReference>
<dbReference type="Gene3D" id="3.40.190.290">
    <property type="match status" value="1"/>
</dbReference>
<protein>
    <submittedName>
        <fullName evidence="7">LysR family transcriptional regulator</fullName>
    </submittedName>
</protein>
<evidence type="ECO:0000313" key="7">
    <source>
        <dbReference type="EMBL" id="MBE7939898.1"/>
    </source>
</evidence>
<dbReference type="Proteomes" id="UP000715965">
    <property type="component" value="Unassembled WGS sequence"/>
</dbReference>
<dbReference type="SUPFAM" id="SSF53850">
    <property type="entry name" value="Periplasmic binding protein-like II"/>
    <property type="match status" value="1"/>
</dbReference>
<keyword evidence="4" id="KW-0804">Transcription</keyword>
<evidence type="ECO:0000256" key="2">
    <source>
        <dbReference type="ARBA" id="ARBA00023015"/>
    </source>
</evidence>
<dbReference type="PANTHER" id="PTHR30419:SF30">
    <property type="entry name" value="LYSR FAMILY TRANSCRIPTIONAL REGULATOR"/>
    <property type="match status" value="1"/>
</dbReference>
<dbReference type="InterPro" id="IPR036388">
    <property type="entry name" value="WH-like_DNA-bd_sf"/>
</dbReference>
<dbReference type="RefSeq" id="WP_193779443.1">
    <property type="nucleotide sequence ID" value="NZ_JADDOJ010000012.1"/>
</dbReference>
<evidence type="ECO:0000256" key="3">
    <source>
        <dbReference type="ARBA" id="ARBA00023125"/>
    </source>
</evidence>
<keyword evidence="3" id="KW-0238">DNA-binding</keyword>
<keyword evidence="8" id="KW-1185">Reference proteome</keyword>
<reference evidence="7 8" key="1">
    <citation type="submission" date="2020-10" db="EMBL/GenBank/DDBJ databases">
        <title>Draft genome of Ramlibacter aquaticus LMG 30558.</title>
        <authorList>
            <person name="Props R."/>
        </authorList>
    </citation>
    <scope>NUCLEOTIDE SEQUENCE [LARGE SCALE GENOMIC DNA]</scope>
    <source>
        <strain evidence="7 8">LMG 30558</strain>
    </source>
</reference>
<dbReference type="PROSITE" id="PS50931">
    <property type="entry name" value="HTH_LYSR"/>
    <property type="match status" value="1"/>
</dbReference>
<proteinExistence type="inferred from homology"/>
<feature type="compositionally biased region" description="Low complexity" evidence="5">
    <location>
        <begin position="307"/>
        <end position="319"/>
    </location>
</feature>
<evidence type="ECO:0000256" key="4">
    <source>
        <dbReference type="ARBA" id="ARBA00023163"/>
    </source>
</evidence>
<organism evidence="7 8">
    <name type="scientific">Ramlibacter aquaticus</name>
    <dbReference type="NCBI Taxonomy" id="2780094"/>
    <lineage>
        <taxon>Bacteria</taxon>
        <taxon>Pseudomonadati</taxon>
        <taxon>Pseudomonadota</taxon>
        <taxon>Betaproteobacteria</taxon>
        <taxon>Burkholderiales</taxon>
        <taxon>Comamonadaceae</taxon>
        <taxon>Ramlibacter</taxon>
    </lineage>
</organism>
<dbReference type="Gene3D" id="1.10.10.10">
    <property type="entry name" value="Winged helix-like DNA-binding domain superfamily/Winged helix DNA-binding domain"/>
    <property type="match status" value="1"/>
</dbReference>
<dbReference type="InterPro" id="IPR005119">
    <property type="entry name" value="LysR_subst-bd"/>
</dbReference>
<evidence type="ECO:0000313" key="8">
    <source>
        <dbReference type="Proteomes" id="UP000715965"/>
    </source>
</evidence>
<comment type="similarity">
    <text evidence="1">Belongs to the LysR transcriptional regulatory family.</text>
</comment>
<dbReference type="InterPro" id="IPR050950">
    <property type="entry name" value="HTH-type_LysR_regulators"/>
</dbReference>
<evidence type="ECO:0000256" key="1">
    <source>
        <dbReference type="ARBA" id="ARBA00009437"/>
    </source>
</evidence>
<dbReference type="Pfam" id="PF00126">
    <property type="entry name" value="HTH_1"/>
    <property type="match status" value="1"/>
</dbReference>
<dbReference type="CDD" id="cd05466">
    <property type="entry name" value="PBP2_LTTR_substrate"/>
    <property type="match status" value="1"/>
</dbReference>
<gene>
    <name evidence="7" type="ORF">IM725_04830</name>
</gene>
<accession>A0ABR9SC24</accession>
<dbReference type="PANTHER" id="PTHR30419">
    <property type="entry name" value="HTH-TYPE TRANSCRIPTIONAL REGULATOR YBHD"/>
    <property type="match status" value="1"/>
</dbReference>
<feature type="domain" description="HTH lysR-type" evidence="6">
    <location>
        <begin position="1"/>
        <end position="58"/>
    </location>
</feature>
<dbReference type="InterPro" id="IPR036390">
    <property type="entry name" value="WH_DNA-bd_sf"/>
</dbReference>
<dbReference type="SUPFAM" id="SSF46785">
    <property type="entry name" value="Winged helix' DNA-binding domain"/>
    <property type="match status" value="1"/>
</dbReference>
<dbReference type="Pfam" id="PF03466">
    <property type="entry name" value="LysR_substrate"/>
    <property type="match status" value="1"/>
</dbReference>
<comment type="caution">
    <text evidence="7">The sequence shown here is derived from an EMBL/GenBank/DDBJ whole genome shotgun (WGS) entry which is preliminary data.</text>
</comment>
<dbReference type="InterPro" id="IPR000847">
    <property type="entry name" value="LysR_HTH_N"/>
</dbReference>
<evidence type="ECO:0000259" key="6">
    <source>
        <dbReference type="PROSITE" id="PS50931"/>
    </source>
</evidence>
<sequence>MTLVQLRHLIALAEHRTLAAAAVAVHLTQPALSRSIKSLEDELGQPLLDRVGRRLEFTPLGHEVLAHARQMVADADDLSLRCRALAEGRSGALRVGLGSGPGALLMDALLEQVATRHAGWQLEVARGGTAQLVERLRARALDALVVDVRSLVPAPDLQVEGVSELAAGFLVRPGHPLAGARAVGFEAVRAYPIASTPLSDEVARRLVQRYGPQAHPGTCVTLRCEEIASLVRAVERSDAVLLAVKAVAPQLVALRMAPTLDATARFGLVTLARRTPPATLALLRELVDARLRDAGGTPAGEKRRAAPGRPAAGLRPARG</sequence>
<name>A0ABR9SC24_9BURK</name>